<dbReference type="OrthoDB" id="3069732at2759"/>
<accession>A0A0C2YLH8</accession>
<dbReference type="AlphaFoldDB" id="A0A0C2YLH8"/>
<proteinExistence type="predicted"/>
<evidence type="ECO:0000313" key="2">
    <source>
        <dbReference type="EMBL" id="KIM50578.1"/>
    </source>
</evidence>
<dbReference type="Proteomes" id="UP000053989">
    <property type="component" value="Unassembled WGS sequence"/>
</dbReference>
<reference evidence="3" key="2">
    <citation type="submission" date="2015-01" db="EMBL/GenBank/DDBJ databases">
        <title>Evolutionary Origins and Diversification of the Mycorrhizal Mutualists.</title>
        <authorList>
            <consortium name="DOE Joint Genome Institute"/>
            <consortium name="Mycorrhizal Genomics Consortium"/>
            <person name="Kohler A."/>
            <person name="Kuo A."/>
            <person name="Nagy L.G."/>
            <person name="Floudas D."/>
            <person name="Copeland A."/>
            <person name="Barry K.W."/>
            <person name="Cichocki N."/>
            <person name="Veneault-Fourrey C."/>
            <person name="LaButti K."/>
            <person name="Lindquist E.A."/>
            <person name="Lipzen A."/>
            <person name="Lundell T."/>
            <person name="Morin E."/>
            <person name="Murat C."/>
            <person name="Riley R."/>
            <person name="Ohm R."/>
            <person name="Sun H."/>
            <person name="Tunlid A."/>
            <person name="Henrissat B."/>
            <person name="Grigoriev I.V."/>
            <person name="Hibbett D.S."/>
            <person name="Martin F."/>
        </authorList>
    </citation>
    <scope>NUCLEOTIDE SEQUENCE [LARGE SCALE GENOMIC DNA]</scope>
    <source>
        <strain evidence="3">Foug A</strain>
    </source>
</reference>
<keyword evidence="3" id="KW-1185">Reference proteome</keyword>
<protein>
    <submittedName>
        <fullName evidence="2">Uncharacterized protein</fullName>
    </submittedName>
</protein>
<organism evidence="2 3">
    <name type="scientific">Scleroderma citrinum Foug A</name>
    <dbReference type="NCBI Taxonomy" id="1036808"/>
    <lineage>
        <taxon>Eukaryota</taxon>
        <taxon>Fungi</taxon>
        <taxon>Dikarya</taxon>
        <taxon>Basidiomycota</taxon>
        <taxon>Agaricomycotina</taxon>
        <taxon>Agaricomycetes</taxon>
        <taxon>Agaricomycetidae</taxon>
        <taxon>Boletales</taxon>
        <taxon>Sclerodermatineae</taxon>
        <taxon>Sclerodermataceae</taxon>
        <taxon>Scleroderma</taxon>
    </lineage>
</organism>
<evidence type="ECO:0000256" key="1">
    <source>
        <dbReference type="SAM" id="MobiDB-lite"/>
    </source>
</evidence>
<dbReference type="EMBL" id="KN822376">
    <property type="protein sequence ID" value="KIM50578.1"/>
    <property type="molecule type" value="Genomic_DNA"/>
</dbReference>
<dbReference type="HOGENOM" id="CLU_897607_0_0_1"/>
<dbReference type="InParanoid" id="A0A0C2YLH8"/>
<evidence type="ECO:0000313" key="3">
    <source>
        <dbReference type="Proteomes" id="UP000053989"/>
    </source>
</evidence>
<name>A0A0C2YLH8_9AGAM</name>
<dbReference type="STRING" id="1036808.A0A0C2YLH8"/>
<gene>
    <name evidence="2" type="ORF">SCLCIDRAFT_34153</name>
</gene>
<sequence>MGGFIGGMAEQEFDASNPDSDVPDELQVILSNSDQEDTLSFDPPTLRAPGLPPEMPLPVPRDSAPEMPVCQADIEEAVVSSEDDTKKSFYFTGEIKKRNESGTSHRHSFMEQLEYTFRTPTKIDLRYNFGNFLVTNVPPVSKNSLQDKLVRAGETGTAPYAAIASANDLLNIIAPRMMRNPSSVGSRPSDGELNRDFNFGGKPSPIAIREDASEDAPLALSGINPSPAVVHSSSTGTLAAGDSALLKSIFTKAVEMLSPSPCSRLSLGSFSSKRKSQGVKPNSVNTHHRNLSAYVRFQPSHCCITDCTPN</sequence>
<reference evidence="2 3" key="1">
    <citation type="submission" date="2014-04" db="EMBL/GenBank/DDBJ databases">
        <authorList>
            <consortium name="DOE Joint Genome Institute"/>
            <person name="Kuo A."/>
            <person name="Kohler A."/>
            <person name="Nagy L.G."/>
            <person name="Floudas D."/>
            <person name="Copeland A."/>
            <person name="Barry K.W."/>
            <person name="Cichocki N."/>
            <person name="Veneault-Fourrey C."/>
            <person name="LaButti K."/>
            <person name="Lindquist E.A."/>
            <person name="Lipzen A."/>
            <person name="Lundell T."/>
            <person name="Morin E."/>
            <person name="Murat C."/>
            <person name="Sun H."/>
            <person name="Tunlid A."/>
            <person name="Henrissat B."/>
            <person name="Grigoriev I.V."/>
            <person name="Hibbett D.S."/>
            <person name="Martin F."/>
            <person name="Nordberg H.P."/>
            <person name="Cantor M.N."/>
            <person name="Hua S.X."/>
        </authorList>
    </citation>
    <scope>NUCLEOTIDE SEQUENCE [LARGE SCALE GENOMIC DNA]</scope>
    <source>
        <strain evidence="2 3">Foug A</strain>
    </source>
</reference>
<feature type="region of interest" description="Disordered" evidence="1">
    <location>
        <begin position="1"/>
        <end position="55"/>
    </location>
</feature>